<evidence type="ECO:0000313" key="4">
    <source>
        <dbReference type="Proteomes" id="UP001186944"/>
    </source>
</evidence>
<comment type="caution">
    <text evidence="2">The sequence shown here is derived from an EMBL/GenBank/DDBJ whole genome shotgun (WGS) entry which is preliminary data.</text>
</comment>
<evidence type="ECO:0000313" key="2">
    <source>
        <dbReference type="EMBL" id="KAK3108476.1"/>
    </source>
</evidence>
<evidence type="ECO:0000259" key="1">
    <source>
        <dbReference type="Pfam" id="PF13358"/>
    </source>
</evidence>
<proteinExistence type="predicted"/>
<keyword evidence="4" id="KW-1185">Reference proteome</keyword>
<name>A0AA89CDV7_PINIB</name>
<gene>
    <name evidence="2" type="ORF">FSP39_008787</name>
    <name evidence="3" type="ORF">FSP39_015728</name>
</gene>
<reference evidence="2" key="1">
    <citation type="submission" date="2019-08" db="EMBL/GenBank/DDBJ databases">
        <title>The improved chromosome-level genome for the pearl oyster Pinctada fucata martensii using PacBio sequencing and Hi-C.</title>
        <authorList>
            <person name="Zheng Z."/>
        </authorList>
    </citation>
    <scope>NUCLEOTIDE SEQUENCE</scope>
    <source>
        <strain evidence="2">ZZ-2019</strain>
        <tissue evidence="2">Adductor muscle</tissue>
    </source>
</reference>
<sequence length="345" mass="40053">MSNLGRRISEASKLLIFDYIENKVPVRKVKDILLNEHGEEVSIGGIYKLVKRGKIYRKPRSTTQTSRKIKDIHLKFMNYWLSTNGELTARKIRDRLFNNFNVDVSVSRIKQLRRELGWKSATKGYCQLISNKNKKVRLEWCCKSLAEKDEFLDVIFTDESSVEMSSHGKFYFQNSAPRLHQGTSKRPKPKHAYKVHVWAGISYRGRTSICIFTGNMNSIIYQKILEANLLPFVQDSFPDGFRLYQDNDSKHVSKSTKEWMRQKNILDCVMQTPASSPDLNPIENVWSAMKHHLETEIKPKTKDELVTGIVQFWKSLTPEKCRKYIDHIHRVIPAVILASGDATRF</sequence>
<dbReference type="EMBL" id="VSWD01000001">
    <property type="protein sequence ID" value="KAK3108787.1"/>
    <property type="molecule type" value="Genomic_DNA"/>
</dbReference>
<feature type="domain" description="Tc1-like transposase DDE" evidence="1">
    <location>
        <begin position="154"/>
        <end position="305"/>
    </location>
</feature>
<protein>
    <recommendedName>
        <fullName evidence="1">Tc1-like transposase DDE domain-containing protein</fullName>
    </recommendedName>
</protein>
<dbReference type="InterPro" id="IPR036397">
    <property type="entry name" value="RNaseH_sf"/>
</dbReference>
<accession>A0AA89CDV7</accession>
<dbReference type="GO" id="GO:0003676">
    <property type="term" value="F:nucleic acid binding"/>
    <property type="evidence" value="ECO:0007669"/>
    <property type="project" value="InterPro"/>
</dbReference>
<dbReference type="AlphaFoldDB" id="A0AA89CDV7"/>
<organism evidence="2 4">
    <name type="scientific">Pinctada imbricata</name>
    <name type="common">Atlantic pearl-oyster</name>
    <name type="synonym">Pinctada martensii</name>
    <dbReference type="NCBI Taxonomy" id="66713"/>
    <lineage>
        <taxon>Eukaryota</taxon>
        <taxon>Metazoa</taxon>
        <taxon>Spiralia</taxon>
        <taxon>Lophotrochozoa</taxon>
        <taxon>Mollusca</taxon>
        <taxon>Bivalvia</taxon>
        <taxon>Autobranchia</taxon>
        <taxon>Pteriomorphia</taxon>
        <taxon>Pterioida</taxon>
        <taxon>Pterioidea</taxon>
        <taxon>Pteriidae</taxon>
        <taxon>Pinctada</taxon>
    </lineage>
</organism>
<dbReference type="PANTHER" id="PTHR23022:SF135">
    <property type="entry name" value="SI:DKEY-77F5.3"/>
    <property type="match status" value="1"/>
</dbReference>
<dbReference type="Pfam" id="PF13358">
    <property type="entry name" value="DDE_3"/>
    <property type="match status" value="1"/>
</dbReference>
<evidence type="ECO:0000313" key="3">
    <source>
        <dbReference type="EMBL" id="KAK3108787.1"/>
    </source>
</evidence>
<dbReference type="Proteomes" id="UP001186944">
    <property type="component" value="Unassembled WGS sequence"/>
</dbReference>
<dbReference type="PANTHER" id="PTHR23022">
    <property type="entry name" value="TRANSPOSABLE ELEMENT-RELATED"/>
    <property type="match status" value="1"/>
</dbReference>
<dbReference type="EMBL" id="VSWD01000001">
    <property type="protein sequence ID" value="KAK3108476.1"/>
    <property type="molecule type" value="Genomic_DNA"/>
</dbReference>
<dbReference type="InterPro" id="IPR052338">
    <property type="entry name" value="Transposase_5"/>
</dbReference>
<dbReference type="Gene3D" id="3.30.420.10">
    <property type="entry name" value="Ribonuclease H-like superfamily/Ribonuclease H"/>
    <property type="match status" value="1"/>
</dbReference>
<dbReference type="InterPro" id="IPR038717">
    <property type="entry name" value="Tc1-like_DDE_dom"/>
</dbReference>